<dbReference type="Proteomes" id="UP001634394">
    <property type="component" value="Unassembled WGS sequence"/>
</dbReference>
<keyword evidence="2" id="KW-1185">Reference proteome</keyword>
<sequence length="55" mass="5751">PPTIHNLPNSTSVLESTTTAKLLYTLSVTDPTDTVSCTLSTSGVPFNVRQVSGTT</sequence>
<dbReference type="AlphaFoldDB" id="A0ABD3UXY1"/>
<protein>
    <submittedName>
        <fullName evidence="1">Uncharacterized protein</fullName>
    </submittedName>
</protein>
<reference evidence="1 2" key="1">
    <citation type="submission" date="2024-11" db="EMBL/GenBank/DDBJ databases">
        <title>Chromosome-level genome assembly of the freshwater bivalve Anodonta woodiana.</title>
        <authorList>
            <person name="Chen X."/>
        </authorList>
    </citation>
    <scope>NUCLEOTIDE SEQUENCE [LARGE SCALE GENOMIC DNA]</scope>
    <source>
        <strain evidence="1">MN2024</strain>
        <tissue evidence="1">Gills</tissue>
    </source>
</reference>
<dbReference type="EMBL" id="JBJQND010000014">
    <property type="protein sequence ID" value="KAL3853856.1"/>
    <property type="molecule type" value="Genomic_DNA"/>
</dbReference>
<comment type="caution">
    <text evidence="1">The sequence shown here is derived from an EMBL/GenBank/DDBJ whole genome shotgun (WGS) entry which is preliminary data.</text>
</comment>
<proteinExistence type="predicted"/>
<gene>
    <name evidence="1" type="ORF">ACJMK2_013155</name>
</gene>
<feature type="non-terminal residue" evidence="1">
    <location>
        <position position="1"/>
    </location>
</feature>
<accession>A0ABD3UXY1</accession>
<name>A0ABD3UXY1_SINWO</name>
<evidence type="ECO:0000313" key="2">
    <source>
        <dbReference type="Proteomes" id="UP001634394"/>
    </source>
</evidence>
<feature type="non-terminal residue" evidence="1">
    <location>
        <position position="55"/>
    </location>
</feature>
<evidence type="ECO:0000313" key="1">
    <source>
        <dbReference type="EMBL" id="KAL3853856.1"/>
    </source>
</evidence>
<organism evidence="1 2">
    <name type="scientific">Sinanodonta woodiana</name>
    <name type="common">Chinese pond mussel</name>
    <name type="synonym">Anodonta woodiana</name>
    <dbReference type="NCBI Taxonomy" id="1069815"/>
    <lineage>
        <taxon>Eukaryota</taxon>
        <taxon>Metazoa</taxon>
        <taxon>Spiralia</taxon>
        <taxon>Lophotrochozoa</taxon>
        <taxon>Mollusca</taxon>
        <taxon>Bivalvia</taxon>
        <taxon>Autobranchia</taxon>
        <taxon>Heteroconchia</taxon>
        <taxon>Palaeoheterodonta</taxon>
        <taxon>Unionida</taxon>
        <taxon>Unionoidea</taxon>
        <taxon>Unionidae</taxon>
        <taxon>Unioninae</taxon>
        <taxon>Sinanodonta</taxon>
    </lineage>
</organism>